<feature type="transmembrane region" description="Helical" evidence="5">
    <location>
        <begin position="36"/>
        <end position="60"/>
    </location>
</feature>
<keyword evidence="2 5" id="KW-0812">Transmembrane</keyword>
<feature type="transmembrane region" description="Helical" evidence="5">
    <location>
        <begin position="185"/>
        <end position="203"/>
    </location>
</feature>
<evidence type="ECO:0000313" key="6">
    <source>
        <dbReference type="EMBL" id="KAL2535432.1"/>
    </source>
</evidence>
<sequence length="244" mass="27814">MWNQTSRKDDVEAGKSLLYPLMQESPELRWAFIRKVYSIITLQLLVTIAVASVVVTVHPIAAFFTTTWTGRAIYIVIILIPIVVICPLYIYRQKHPMNFFLLGIFTVGFGFGLGVVCAYYSGKVILETLILTALLVIGLTLYTFWVAKRGDDFKFLPAFIFGCLIVLLLFVLIQIFYPLGNLSTTIYGGLVSIIFCAYIIFDTNNLIKRYSYDEYIWAAISLYLDVLNLFLYLLDVFKANNTRS</sequence>
<organism evidence="6 7">
    <name type="scientific">Forsythia ovata</name>
    <dbReference type="NCBI Taxonomy" id="205694"/>
    <lineage>
        <taxon>Eukaryota</taxon>
        <taxon>Viridiplantae</taxon>
        <taxon>Streptophyta</taxon>
        <taxon>Embryophyta</taxon>
        <taxon>Tracheophyta</taxon>
        <taxon>Spermatophyta</taxon>
        <taxon>Magnoliopsida</taxon>
        <taxon>eudicotyledons</taxon>
        <taxon>Gunneridae</taxon>
        <taxon>Pentapetalae</taxon>
        <taxon>asterids</taxon>
        <taxon>lamiids</taxon>
        <taxon>Lamiales</taxon>
        <taxon>Oleaceae</taxon>
        <taxon>Forsythieae</taxon>
        <taxon>Forsythia</taxon>
    </lineage>
</organism>
<protein>
    <submittedName>
        <fullName evidence="6">Bax inhibitor-1 family protein</fullName>
    </submittedName>
</protein>
<comment type="similarity">
    <text evidence="5">Belongs to the BI1 family.</text>
</comment>
<dbReference type="GO" id="GO:0016020">
    <property type="term" value="C:membrane"/>
    <property type="evidence" value="ECO:0007669"/>
    <property type="project" value="UniProtKB-SubCell"/>
</dbReference>
<keyword evidence="3 5" id="KW-1133">Transmembrane helix</keyword>
<feature type="transmembrane region" description="Helical" evidence="5">
    <location>
        <begin position="128"/>
        <end position="147"/>
    </location>
</feature>
<dbReference type="Pfam" id="PF01027">
    <property type="entry name" value="Bax1-I"/>
    <property type="match status" value="1"/>
</dbReference>
<comment type="caution">
    <text evidence="6">The sequence shown here is derived from an EMBL/GenBank/DDBJ whole genome shotgun (WGS) entry which is preliminary data.</text>
</comment>
<evidence type="ECO:0000256" key="2">
    <source>
        <dbReference type="ARBA" id="ARBA00022692"/>
    </source>
</evidence>
<feature type="transmembrane region" description="Helical" evidence="5">
    <location>
        <begin position="98"/>
        <end position="122"/>
    </location>
</feature>
<dbReference type="PANTHER" id="PTHR23291:SF31">
    <property type="entry name" value="PROTEIN LIFEGUARD 4"/>
    <property type="match status" value="1"/>
</dbReference>
<comment type="subcellular location">
    <subcellularLocation>
        <location evidence="1">Membrane</location>
        <topology evidence="1">Multi-pass membrane protein</topology>
    </subcellularLocation>
</comment>
<name>A0ABD1VDY9_9LAMI</name>
<dbReference type="AlphaFoldDB" id="A0ABD1VDY9"/>
<dbReference type="EMBL" id="JBFOLJ010000005">
    <property type="protein sequence ID" value="KAL2535432.1"/>
    <property type="molecule type" value="Genomic_DNA"/>
</dbReference>
<reference evidence="7" key="1">
    <citation type="submission" date="2024-07" db="EMBL/GenBank/DDBJ databases">
        <title>Two chromosome-level genome assemblies of Korean endemic species Abeliophyllum distichum and Forsythia ovata (Oleaceae).</title>
        <authorList>
            <person name="Jang H."/>
        </authorList>
    </citation>
    <scope>NUCLEOTIDE SEQUENCE [LARGE SCALE GENOMIC DNA]</scope>
</reference>
<dbReference type="Proteomes" id="UP001604277">
    <property type="component" value="Unassembled WGS sequence"/>
</dbReference>
<proteinExistence type="inferred from homology"/>
<gene>
    <name evidence="6" type="ORF">Fot_16823</name>
</gene>
<evidence type="ECO:0000256" key="3">
    <source>
        <dbReference type="ARBA" id="ARBA00022989"/>
    </source>
</evidence>
<accession>A0ABD1VDY9</accession>
<dbReference type="PANTHER" id="PTHR23291">
    <property type="entry name" value="BAX INHIBITOR-RELATED"/>
    <property type="match status" value="1"/>
</dbReference>
<feature type="transmembrane region" description="Helical" evidence="5">
    <location>
        <begin position="215"/>
        <end position="234"/>
    </location>
</feature>
<dbReference type="InterPro" id="IPR006214">
    <property type="entry name" value="Bax_inhibitor_1-related"/>
</dbReference>
<feature type="transmembrane region" description="Helical" evidence="5">
    <location>
        <begin position="159"/>
        <end position="179"/>
    </location>
</feature>
<keyword evidence="7" id="KW-1185">Reference proteome</keyword>
<feature type="transmembrane region" description="Helical" evidence="5">
    <location>
        <begin position="72"/>
        <end position="91"/>
    </location>
</feature>
<evidence type="ECO:0000313" key="7">
    <source>
        <dbReference type="Proteomes" id="UP001604277"/>
    </source>
</evidence>
<evidence type="ECO:0000256" key="4">
    <source>
        <dbReference type="ARBA" id="ARBA00023136"/>
    </source>
</evidence>
<evidence type="ECO:0000256" key="5">
    <source>
        <dbReference type="RuleBase" id="RU004379"/>
    </source>
</evidence>
<keyword evidence="4 5" id="KW-0472">Membrane</keyword>
<evidence type="ECO:0000256" key="1">
    <source>
        <dbReference type="ARBA" id="ARBA00004141"/>
    </source>
</evidence>